<evidence type="ECO:0000256" key="6">
    <source>
        <dbReference type="ARBA" id="ARBA00023001"/>
    </source>
</evidence>
<evidence type="ECO:0000256" key="12">
    <source>
        <dbReference type="ARBA" id="ARBA00023326"/>
    </source>
</evidence>
<dbReference type="InterPro" id="IPR005103">
    <property type="entry name" value="AA9_LPMO"/>
</dbReference>
<keyword evidence="11" id="KW-0119">Carbohydrate metabolism</keyword>
<dbReference type="InterPro" id="IPR049892">
    <property type="entry name" value="AA9"/>
</dbReference>
<evidence type="ECO:0000256" key="1">
    <source>
        <dbReference type="ARBA" id="ARBA00001973"/>
    </source>
</evidence>
<keyword evidence="6" id="KW-0136">Cellulose degradation</keyword>
<protein>
    <recommendedName>
        <fullName evidence="15">lytic cellulose monooxygenase (C4-dehydrogenating)</fullName>
        <ecNumber evidence="15">1.14.99.56</ecNumber>
    </recommendedName>
</protein>
<evidence type="ECO:0000259" key="16">
    <source>
        <dbReference type="Pfam" id="PF03443"/>
    </source>
</evidence>
<organism evidence="17 18">
    <name type="scientific">Rhodofomes roseus</name>
    <dbReference type="NCBI Taxonomy" id="34475"/>
    <lineage>
        <taxon>Eukaryota</taxon>
        <taxon>Fungi</taxon>
        <taxon>Dikarya</taxon>
        <taxon>Basidiomycota</taxon>
        <taxon>Agaricomycotina</taxon>
        <taxon>Agaricomycetes</taxon>
        <taxon>Polyporales</taxon>
        <taxon>Rhodofomes</taxon>
    </lineage>
</organism>
<evidence type="ECO:0000256" key="5">
    <source>
        <dbReference type="ARBA" id="ARBA00022729"/>
    </source>
</evidence>
<name>A0ABQ8KXA8_9APHY</name>
<evidence type="ECO:0000256" key="2">
    <source>
        <dbReference type="ARBA" id="ARBA00004613"/>
    </source>
</evidence>
<comment type="caution">
    <text evidence="17">The sequence shown here is derived from an EMBL/GenBank/DDBJ whole genome shotgun (WGS) entry which is preliminary data.</text>
</comment>
<dbReference type="GeneID" id="72002843"/>
<keyword evidence="4" id="KW-0479">Metal-binding</keyword>
<keyword evidence="5" id="KW-0732">Signal</keyword>
<reference evidence="17 18" key="1">
    <citation type="journal article" date="2021" name="Environ. Microbiol.">
        <title>Gene family expansions and transcriptome signatures uncover fungal adaptations to wood decay.</title>
        <authorList>
            <person name="Hage H."/>
            <person name="Miyauchi S."/>
            <person name="Viragh M."/>
            <person name="Drula E."/>
            <person name="Min B."/>
            <person name="Chaduli D."/>
            <person name="Navarro D."/>
            <person name="Favel A."/>
            <person name="Norest M."/>
            <person name="Lesage-Meessen L."/>
            <person name="Balint B."/>
            <person name="Merenyi Z."/>
            <person name="de Eugenio L."/>
            <person name="Morin E."/>
            <person name="Martinez A.T."/>
            <person name="Baldrian P."/>
            <person name="Stursova M."/>
            <person name="Martinez M.J."/>
            <person name="Novotny C."/>
            <person name="Magnuson J.K."/>
            <person name="Spatafora J.W."/>
            <person name="Maurice S."/>
            <person name="Pangilinan J."/>
            <person name="Andreopoulos W."/>
            <person name="LaButti K."/>
            <person name="Hundley H."/>
            <person name="Na H."/>
            <person name="Kuo A."/>
            <person name="Barry K."/>
            <person name="Lipzen A."/>
            <person name="Henrissat B."/>
            <person name="Riley R."/>
            <person name="Ahrendt S."/>
            <person name="Nagy L.G."/>
            <person name="Grigoriev I.V."/>
            <person name="Martin F."/>
            <person name="Rosso M.N."/>
        </authorList>
    </citation>
    <scope>NUCLEOTIDE SEQUENCE [LARGE SCALE GENOMIC DNA]</scope>
    <source>
        <strain evidence="17 18">CIRM-BRFM 1785</strain>
    </source>
</reference>
<keyword evidence="12" id="KW-0624">Polysaccharide degradation</keyword>
<evidence type="ECO:0000256" key="11">
    <source>
        <dbReference type="ARBA" id="ARBA00023277"/>
    </source>
</evidence>
<dbReference type="RefSeq" id="XP_047784744.1">
    <property type="nucleotide sequence ID" value="XM_047922111.1"/>
</dbReference>
<evidence type="ECO:0000256" key="15">
    <source>
        <dbReference type="ARBA" id="ARBA00047174"/>
    </source>
</evidence>
<keyword evidence="18" id="KW-1185">Reference proteome</keyword>
<evidence type="ECO:0000256" key="8">
    <source>
        <dbReference type="ARBA" id="ARBA00023008"/>
    </source>
</evidence>
<keyword evidence="7" id="KW-0560">Oxidoreductase</keyword>
<dbReference type="PANTHER" id="PTHR33353:SF10">
    <property type="entry name" value="ENDO-BETA-1,4-GLUCANASE D"/>
    <property type="match status" value="1"/>
</dbReference>
<keyword evidence="8" id="KW-0186">Copper</keyword>
<proteinExistence type="inferred from homology"/>
<keyword evidence="17" id="KW-0378">Hydrolase</keyword>
<dbReference type="EMBL" id="JADCUA010000001">
    <property type="protein sequence ID" value="KAH9843934.1"/>
    <property type="molecule type" value="Genomic_DNA"/>
</dbReference>
<comment type="catalytic activity">
    <reaction evidence="14">
        <text>[(1-&gt;4)-beta-D-glucosyl]n+m + reduced acceptor + O2 = 4-dehydro-beta-D-glucosyl-[(1-&gt;4)-beta-D-glucosyl]n-1 + [(1-&gt;4)-beta-D-glucosyl]m + acceptor + H2O.</text>
        <dbReference type="EC" id="1.14.99.56"/>
    </reaction>
</comment>
<comment type="cofactor">
    <cofactor evidence="1">
        <name>Cu(2+)</name>
        <dbReference type="ChEBI" id="CHEBI:29036"/>
    </cofactor>
</comment>
<evidence type="ECO:0000256" key="4">
    <source>
        <dbReference type="ARBA" id="ARBA00022723"/>
    </source>
</evidence>
<accession>A0ABQ8KXA8</accession>
<dbReference type="PANTHER" id="PTHR33353">
    <property type="entry name" value="PUTATIVE (AFU_ORTHOLOGUE AFUA_1G12560)-RELATED"/>
    <property type="match status" value="1"/>
</dbReference>
<dbReference type="Gene3D" id="2.70.50.70">
    <property type="match status" value="1"/>
</dbReference>
<comment type="similarity">
    <text evidence="13">Belongs to the polysaccharide monooxygenase AA9 family.</text>
</comment>
<keyword evidence="3" id="KW-0964">Secreted</keyword>
<dbReference type="GO" id="GO:0016787">
    <property type="term" value="F:hydrolase activity"/>
    <property type="evidence" value="ECO:0007669"/>
    <property type="project" value="UniProtKB-KW"/>
</dbReference>
<evidence type="ECO:0000256" key="14">
    <source>
        <dbReference type="ARBA" id="ARBA00045077"/>
    </source>
</evidence>
<gene>
    <name evidence="17" type="ORF">C8Q71DRAFT_730620</name>
</gene>
<evidence type="ECO:0000256" key="3">
    <source>
        <dbReference type="ARBA" id="ARBA00022525"/>
    </source>
</evidence>
<evidence type="ECO:0000256" key="10">
    <source>
        <dbReference type="ARBA" id="ARBA00023157"/>
    </source>
</evidence>
<keyword evidence="9" id="KW-0503">Monooxygenase</keyword>
<evidence type="ECO:0000256" key="7">
    <source>
        <dbReference type="ARBA" id="ARBA00023002"/>
    </source>
</evidence>
<feature type="domain" description="Auxiliary Activity family 9 catalytic" evidence="16">
    <location>
        <begin position="75"/>
        <end position="279"/>
    </location>
</feature>
<dbReference type="CDD" id="cd21175">
    <property type="entry name" value="LPMO_AA9"/>
    <property type="match status" value="1"/>
</dbReference>
<comment type="subcellular location">
    <subcellularLocation>
        <location evidence="2">Secreted</location>
    </subcellularLocation>
</comment>
<evidence type="ECO:0000256" key="13">
    <source>
        <dbReference type="ARBA" id="ARBA00044502"/>
    </source>
</evidence>
<dbReference type="Proteomes" id="UP000814176">
    <property type="component" value="Unassembled WGS sequence"/>
</dbReference>
<evidence type="ECO:0000256" key="9">
    <source>
        <dbReference type="ARBA" id="ARBA00023033"/>
    </source>
</evidence>
<dbReference type="Pfam" id="PF03443">
    <property type="entry name" value="AA9"/>
    <property type="match status" value="1"/>
</dbReference>
<evidence type="ECO:0000313" key="17">
    <source>
        <dbReference type="EMBL" id="KAH9843934.1"/>
    </source>
</evidence>
<sequence>MPSRRGRFARHSLSLLRRSLSHCSEARCIKAGVRSPVTAVKSLSTSQPLSPLREFTMKAFFAALVAAAVTSVTAHYTLPDLILNGAAATDWEYVRQTQNYETNMPLTDVTSDLIRCYENNTASSTSTATVNAGDTVGFQANGDFYHPGYFSAYMSAASPEADSEDAGTSQTWFKIWQETPTFTAGSNGQPGTLTFALESSDQFTFRIPPSLPDGQYLIRGEQIALHQASTYGGAQYYLACAQVNVANGGSGSPTPLVSFPGAYTGYEPGILIDIYDLPSNFTGYEAPGPAVWNQ</sequence>
<keyword evidence="10" id="KW-1015">Disulfide bond</keyword>
<dbReference type="EC" id="1.14.99.56" evidence="15"/>
<evidence type="ECO:0000313" key="18">
    <source>
        <dbReference type="Proteomes" id="UP000814176"/>
    </source>
</evidence>